<feature type="region of interest" description="Disordered" evidence="1">
    <location>
        <begin position="126"/>
        <end position="190"/>
    </location>
</feature>
<dbReference type="EMBL" id="ML000477">
    <property type="protein sequence ID" value="RKO84116.1"/>
    <property type="molecule type" value="Genomic_DNA"/>
</dbReference>
<protein>
    <submittedName>
        <fullName evidence="2">Uncharacterized protein</fullName>
    </submittedName>
</protein>
<evidence type="ECO:0000256" key="1">
    <source>
        <dbReference type="SAM" id="MobiDB-lite"/>
    </source>
</evidence>
<evidence type="ECO:0000313" key="3">
    <source>
        <dbReference type="Proteomes" id="UP000269721"/>
    </source>
</evidence>
<organism evidence="2 3">
    <name type="scientific">Blyttiomyces helicus</name>
    <dbReference type="NCBI Taxonomy" id="388810"/>
    <lineage>
        <taxon>Eukaryota</taxon>
        <taxon>Fungi</taxon>
        <taxon>Fungi incertae sedis</taxon>
        <taxon>Chytridiomycota</taxon>
        <taxon>Chytridiomycota incertae sedis</taxon>
        <taxon>Chytridiomycetes</taxon>
        <taxon>Chytridiomycetes incertae sedis</taxon>
        <taxon>Blyttiomyces</taxon>
    </lineage>
</organism>
<reference evidence="3" key="1">
    <citation type="journal article" date="2018" name="Nat. Microbiol.">
        <title>Leveraging single-cell genomics to expand the fungal tree of life.</title>
        <authorList>
            <person name="Ahrendt S.R."/>
            <person name="Quandt C.A."/>
            <person name="Ciobanu D."/>
            <person name="Clum A."/>
            <person name="Salamov A."/>
            <person name="Andreopoulos B."/>
            <person name="Cheng J.F."/>
            <person name="Woyke T."/>
            <person name="Pelin A."/>
            <person name="Henrissat B."/>
            <person name="Reynolds N.K."/>
            <person name="Benny G.L."/>
            <person name="Smith M.E."/>
            <person name="James T.Y."/>
            <person name="Grigoriev I.V."/>
        </authorList>
    </citation>
    <scope>NUCLEOTIDE SEQUENCE [LARGE SCALE GENOMIC DNA]</scope>
</reference>
<sequence>MICSVVEWSGTALTAACTVRNEVDDKGFVLLTTSSAETDTERRARADATMKCMVEGGRQLAFYRGLLPVDNGSGIAADLLIAGLGCSDEVGRRLEPGGDTVREAPKAWTARRCASAVVCLPNPIFSSPPPIATRRSPGPHRLPSQSVSRPEGRPDTLAVPSALPPAEKRNGKPRVATGHLPPPDSRVAGSAARPQLPILNPAQSQSQSHVIARVYRRPQAPNPAEIPILPRAQSQCYPNRQTIIPRFLDSTRWQTRSPSFPRSSHFLRLIKGKIFPVDVNTRGQDKKKKYPN</sequence>
<gene>
    <name evidence="2" type="ORF">BDK51DRAFT_39423</name>
</gene>
<proteinExistence type="predicted"/>
<name>A0A4P9W213_9FUNG</name>
<dbReference type="Proteomes" id="UP000269721">
    <property type="component" value="Unassembled WGS sequence"/>
</dbReference>
<evidence type="ECO:0000313" key="2">
    <source>
        <dbReference type="EMBL" id="RKO84116.1"/>
    </source>
</evidence>
<dbReference type="AlphaFoldDB" id="A0A4P9W213"/>
<keyword evidence="3" id="KW-1185">Reference proteome</keyword>
<accession>A0A4P9W213</accession>